<name>A0A0D2J5M0_9BACT</name>
<accession>A0A0D2J5M0</accession>
<keyword evidence="2" id="KW-1185">Reference proteome</keyword>
<dbReference type="AlphaFoldDB" id="A0A0D2J5M0"/>
<evidence type="ECO:0000313" key="2">
    <source>
        <dbReference type="Proteomes" id="UP000032233"/>
    </source>
</evidence>
<dbReference type="STRING" id="1429043.X474_26860"/>
<sequence>MFLDHLPREMAIFDGLAKRSYPKPARAAHHLKSSLVLFKAAPSVEIPEGLQKTAEK</sequence>
<evidence type="ECO:0000313" key="1">
    <source>
        <dbReference type="EMBL" id="KIX10986.1"/>
    </source>
</evidence>
<dbReference type="Proteomes" id="UP000032233">
    <property type="component" value="Unassembled WGS sequence"/>
</dbReference>
<proteinExistence type="predicted"/>
<protein>
    <submittedName>
        <fullName evidence="1">Uncharacterized protein</fullName>
    </submittedName>
</protein>
<gene>
    <name evidence="1" type="ORF">X474_26860</name>
</gene>
<dbReference type="EMBL" id="AZAC01000078">
    <property type="protein sequence ID" value="KIX10986.1"/>
    <property type="molecule type" value="Genomic_DNA"/>
</dbReference>
<dbReference type="InParanoid" id="A0A0D2J5M0"/>
<reference evidence="1 2" key="1">
    <citation type="submission" date="2013-11" db="EMBL/GenBank/DDBJ databases">
        <title>Metagenomic analysis of a methanogenic consortium involved in long chain n-alkane degradation.</title>
        <authorList>
            <person name="Davidova I.A."/>
            <person name="Callaghan A.V."/>
            <person name="Wawrik B."/>
            <person name="Pruitt S."/>
            <person name="Marks C."/>
            <person name="Duncan K.E."/>
            <person name="Suflita J.M."/>
        </authorList>
    </citation>
    <scope>NUCLEOTIDE SEQUENCE [LARGE SCALE GENOMIC DNA]</scope>
    <source>
        <strain evidence="1 2">SPR</strain>
    </source>
</reference>
<comment type="caution">
    <text evidence="1">The sequence shown here is derived from an EMBL/GenBank/DDBJ whole genome shotgun (WGS) entry which is preliminary data.</text>
</comment>
<organism evidence="1 2">
    <name type="scientific">Dethiosulfatarculus sandiegensis</name>
    <dbReference type="NCBI Taxonomy" id="1429043"/>
    <lineage>
        <taxon>Bacteria</taxon>
        <taxon>Pseudomonadati</taxon>
        <taxon>Thermodesulfobacteriota</taxon>
        <taxon>Desulfarculia</taxon>
        <taxon>Desulfarculales</taxon>
        <taxon>Desulfarculaceae</taxon>
        <taxon>Dethiosulfatarculus</taxon>
    </lineage>
</organism>